<evidence type="ECO:0000259" key="7">
    <source>
        <dbReference type="PROSITE" id="PS51160"/>
    </source>
</evidence>
<dbReference type="InterPro" id="IPR001792">
    <property type="entry name" value="Acylphosphatase-like_dom"/>
</dbReference>
<dbReference type="EMBL" id="KQ087210">
    <property type="protein sequence ID" value="KLT41974.1"/>
    <property type="molecule type" value="Genomic_DNA"/>
</dbReference>
<gene>
    <name evidence="8" type="ORF">CC85DRAFT_302700</name>
</gene>
<evidence type="ECO:0000313" key="8">
    <source>
        <dbReference type="EMBL" id="KLT41974.1"/>
    </source>
</evidence>
<dbReference type="STRING" id="879819.A0A0J1B2Z1"/>
<dbReference type="PANTHER" id="PTHR10029:SF3">
    <property type="entry name" value="ACYLPHOSPHATASE-RELATED"/>
    <property type="match status" value="1"/>
</dbReference>
<feature type="active site" evidence="5">
    <location>
        <position position="36"/>
    </location>
</feature>
<proteinExistence type="inferred from homology"/>
<evidence type="ECO:0000256" key="4">
    <source>
        <dbReference type="ARBA" id="ARBA00047645"/>
    </source>
</evidence>
<dbReference type="PROSITE" id="PS00150">
    <property type="entry name" value="ACYLPHOSPHATASE_1"/>
    <property type="match status" value="1"/>
</dbReference>
<dbReference type="SUPFAM" id="SSF54975">
    <property type="entry name" value="Acylphosphatase/BLUF domain-like"/>
    <property type="match status" value="1"/>
</dbReference>
<dbReference type="InterPro" id="IPR017968">
    <property type="entry name" value="Acylphosphatase_CS"/>
</dbReference>
<reference evidence="8 9" key="1">
    <citation type="submission" date="2015-03" db="EMBL/GenBank/DDBJ databases">
        <title>Genomics and transcriptomics of the oil-accumulating basidiomycete yeast T. oleaginosus allow insights into substrate utilization and the diverse evolutionary trajectories of mating systems in fungi.</title>
        <authorList>
            <consortium name="DOE Joint Genome Institute"/>
            <person name="Kourist R."/>
            <person name="Kracht O."/>
            <person name="Bracharz F."/>
            <person name="Lipzen A."/>
            <person name="Nolan M."/>
            <person name="Ohm R."/>
            <person name="Grigoriev I."/>
            <person name="Sun S."/>
            <person name="Heitman J."/>
            <person name="Bruck T."/>
            <person name="Nowrousian M."/>
        </authorList>
    </citation>
    <scope>NUCLEOTIDE SEQUENCE [LARGE SCALE GENOMIC DNA]</scope>
    <source>
        <strain evidence="8 9">IBC0246</strain>
    </source>
</reference>
<dbReference type="SMR" id="A0A0J1B2Z1"/>
<accession>A0A0J1B2Z1</accession>
<dbReference type="InterPro" id="IPR020456">
    <property type="entry name" value="Acylphosphatase"/>
</dbReference>
<evidence type="ECO:0000313" key="9">
    <source>
        <dbReference type="Proteomes" id="UP000053611"/>
    </source>
</evidence>
<evidence type="ECO:0000256" key="1">
    <source>
        <dbReference type="ARBA" id="ARBA00005614"/>
    </source>
</evidence>
<keyword evidence="3 5" id="KW-0378">Hydrolase</keyword>
<name>A0A0J1B2Z1_9TREE</name>
<dbReference type="EC" id="3.6.1.7" evidence="2 5"/>
<feature type="active site" evidence="5">
    <location>
        <position position="18"/>
    </location>
</feature>
<dbReference type="OrthoDB" id="7961613at2759"/>
<sequence>MDLIKFRVTGTVQGVCFRYYTQREAQTLGIRGWCHNHPDASVEGAAAGPPDAIAKFKLFLRRGPPAAKVADLHVEETKDASPDAVAAALGDKDGFHVRKYRRP</sequence>
<dbReference type="PROSITE" id="PS51160">
    <property type="entry name" value="ACYLPHOSPHATASE_3"/>
    <property type="match status" value="1"/>
</dbReference>
<evidence type="ECO:0000256" key="5">
    <source>
        <dbReference type="PROSITE-ProRule" id="PRU00520"/>
    </source>
</evidence>
<comment type="similarity">
    <text evidence="1 6">Belongs to the acylphosphatase family.</text>
</comment>
<evidence type="ECO:0000256" key="3">
    <source>
        <dbReference type="ARBA" id="ARBA00022801"/>
    </source>
</evidence>
<dbReference type="Pfam" id="PF00708">
    <property type="entry name" value="Acylphosphatase"/>
    <property type="match status" value="1"/>
</dbReference>
<feature type="domain" description="Acylphosphatase-like" evidence="7">
    <location>
        <begin position="3"/>
        <end position="99"/>
    </location>
</feature>
<protein>
    <recommendedName>
        <fullName evidence="2 5">acylphosphatase</fullName>
        <ecNumber evidence="2 5">3.6.1.7</ecNumber>
    </recommendedName>
</protein>
<dbReference type="GO" id="GO:0003998">
    <property type="term" value="F:acylphosphatase activity"/>
    <property type="evidence" value="ECO:0007669"/>
    <property type="project" value="UniProtKB-EC"/>
</dbReference>
<dbReference type="PRINTS" id="PR00112">
    <property type="entry name" value="ACYLPHPHTASE"/>
</dbReference>
<evidence type="ECO:0000256" key="6">
    <source>
        <dbReference type="RuleBase" id="RU004168"/>
    </source>
</evidence>
<dbReference type="InterPro" id="IPR036046">
    <property type="entry name" value="Acylphosphatase-like_dom_sf"/>
</dbReference>
<organism evidence="8 9">
    <name type="scientific">Cutaneotrichosporon oleaginosum</name>
    <dbReference type="NCBI Taxonomy" id="879819"/>
    <lineage>
        <taxon>Eukaryota</taxon>
        <taxon>Fungi</taxon>
        <taxon>Dikarya</taxon>
        <taxon>Basidiomycota</taxon>
        <taxon>Agaricomycotina</taxon>
        <taxon>Tremellomycetes</taxon>
        <taxon>Trichosporonales</taxon>
        <taxon>Trichosporonaceae</taxon>
        <taxon>Cutaneotrichosporon</taxon>
    </lineage>
</organism>
<evidence type="ECO:0000256" key="2">
    <source>
        <dbReference type="ARBA" id="ARBA00012150"/>
    </source>
</evidence>
<dbReference type="PANTHER" id="PTHR10029">
    <property type="entry name" value="ACYLPHOSPHATASE"/>
    <property type="match status" value="1"/>
</dbReference>
<dbReference type="Proteomes" id="UP000053611">
    <property type="component" value="Unassembled WGS sequence"/>
</dbReference>
<comment type="catalytic activity">
    <reaction evidence="4 5">
        <text>an acyl phosphate + H2O = a carboxylate + phosphate + H(+)</text>
        <dbReference type="Rhea" id="RHEA:14965"/>
        <dbReference type="ChEBI" id="CHEBI:15377"/>
        <dbReference type="ChEBI" id="CHEBI:15378"/>
        <dbReference type="ChEBI" id="CHEBI:29067"/>
        <dbReference type="ChEBI" id="CHEBI:43474"/>
        <dbReference type="ChEBI" id="CHEBI:59918"/>
        <dbReference type="EC" id="3.6.1.7"/>
    </reaction>
</comment>
<dbReference type="AlphaFoldDB" id="A0A0J1B2Z1"/>
<dbReference type="Gene3D" id="3.30.70.100">
    <property type="match status" value="1"/>
</dbReference>
<keyword evidence="9" id="KW-1185">Reference proteome</keyword>